<dbReference type="EMBL" id="NFZT01000001">
    <property type="protein sequence ID" value="OWV32735.1"/>
    <property type="molecule type" value="Genomic_DNA"/>
</dbReference>
<name>A0A219B327_9SPHN</name>
<reference evidence="3" key="1">
    <citation type="submission" date="2017-05" db="EMBL/GenBank/DDBJ databases">
        <authorList>
            <person name="Lin X."/>
        </authorList>
    </citation>
    <scope>NUCLEOTIDE SEQUENCE [LARGE SCALE GENOMIC DNA]</scope>
    <source>
        <strain evidence="3">JLT2012</strain>
    </source>
</reference>
<proteinExistence type="predicted"/>
<feature type="signal peptide" evidence="1">
    <location>
        <begin position="1"/>
        <end position="16"/>
    </location>
</feature>
<feature type="chain" id="PRO_5012058424" description="Porin domain-containing protein" evidence="1">
    <location>
        <begin position="17"/>
        <end position="231"/>
    </location>
</feature>
<keyword evidence="1" id="KW-0732">Signal</keyword>
<keyword evidence="3" id="KW-1185">Reference proteome</keyword>
<dbReference type="Proteomes" id="UP000198462">
    <property type="component" value="Unassembled WGS sequence"/>
</dbReference>
<dbReference type="Gene3D" id="2.40.160.10">
    <property type="entry name" value="Porin"/>
    <property type="match status" value="1"/>
</dbReference>
<protein>
    <recommendedName>
        <fullName evidence="4">Porin domain-containing protein</fullName>
    </recommendedName>
</protein>
<evidence type="ECO:0000313" key="2">
    <source>
        <dbReference type="EMBL" id="OWV32735.1"/>
    </source>
</evidence>
<gene>
    <name evidence="2" type="ORF">B5C34_04230</name>
</gene>
<evidence type="ECO:0000313" key="3">
    <source>
        <dbReference type="Proteomes" id="UP000198462"/>
    </source>
</evidence>
<sequence length="231" mass="24714">MLAGAFALLLAAPVFAQEDAGKAGDDARVAAGTLGSFTPAGKSARTLPGRMSEIDSRFAFTPSRQKKDKERVTVEVIRRVDRARTQPGGTEPTASRASADTRAVKVATGVDVGYAGFSLSGEYDREEGRVEGSERESVAVGLGYEAKTWRADVKAGASQPADQNIYVPTPLGESVSVELGGAFELNQRLSLKGGVRYDRIRPEAFTRDFVNRDEDRAKETGTVYLGTSLSF</sequence>
<evidence type="ECO:0008006" key="4">
    <source>
        <dbReference type="Google" id="ProtNLM"/>
    </source>
</evidence>
<evidence type="ECO:0000256" key="1">
    <source>
        <dbReference type="SAM" id="SignalP"/>
    </source>
</evidence>
<organism evidence="2 3">
    <name type="scientific">Pacificimonas flava</name>
    <dbReference type="NCBI Taxonomy" id="1234595"/>
    <lineage>
        <taxon>Bacteria</taxon>
        <taxon>Pseudomonadati</taxon>
        <taxon>Pseudomonadota</taxon>
        <taxon>Alphaproteobacteria</taxon>
        <taxon>Sphingomonadales</taxon>
        <taxon>Sphingosinicellaceae</taxon>
        <taxon>Pacificimonas</taxon>
    </lineage>
</organism>
<accession>A0A219B327</accession>
<comment type="caution">
    <text evidence="2">The sequence shown here is derived from an EMBL/GenBank/DDBJ whole genome shotgun (WGS) entry which is preliminary data.</text>
</comment>
<dbReference type="AlphaFoldDB" id="A0A219B327"/>
<dbReference type="InterPro" id="IPR023614">
    <property type="entry name" value="Porin_dom_sf"/>
</dbReference>